<reference evidence="2 3" key="1">
    <citation type="journal article" date="2014" name="Nature">
        <title>Sequential evolution of bacterial morphology by co-option of a developmental regulator.</title>
        <authorList>
            <person name="Jiang C."/>
            <person name="Brown P.J."/>
            <person name="Ducret A."/>
            <person name="Brun Y.V."/>
        </authorList>
    </citation>
    <scope>NUCLEOTIDE SEQUENCE [LARGE SCALE GENOMIC DNA]</scope>
    <source>
        <strain evidence="2 3">DSM 16100</strain>
    </source>
</reference>
<dbReference type="STRING" id="1121022.GCA_000376105_01820"/>
<protein>
    <recommendedName>
        <fullName evidence="4">Phasin domain-containing protein</fullName>
    </recommendedName>
</protein>
<dbReference type="PATRIC" id="fig|1121022.4.peg.541"/>
<gene>
    <name evidence="2" type="ORF">ABENE_02730</name>
</gene>
<evidence type="ECO:0000256" key="1">
    <source>
        <dbReference type="SAM" id="MobiDB-lite"/>
    </source>
</evidence>
<evidence type="ECO:0000313" key="2">
    <source>
        <dbReference type="EMBL" id="ESQ94020.1"/>
    </source>
</evidence>
<proteinExistence type="predicted"/>
<dbReference type="AlphaFoldDB" id="V4Q845"/>
<evidence type="ECO:0000313" key="3">
    <source>
        <dbReference type="Proteomes" id="UP000017837"/>
    </source>
</evidence>
<keyword evidence="3" id="KW-1185">Reference proteome</keyword>
<feature type="compositionally biased region" description="Pro residues" evidence="1">
    <location>
        <begin position="117"/>
        <end position="128"/>
    </location>
</feature>
<name>V4Q845_9CAUL</name>
<evidence type="ECO:0008006" key="4">
    <source>
        <dbReference type="Google" id="ProtNLM"/>
    </source>
</evidence>
<sequence>MTTPSPFENGLRLMADQQQRAARSLINLIEMISTTSHRYAQDTTAFTQEALALMNEAAKKQDPSAIAELQKQWAATCLKYGQDQTKATMQFVEQCGKQALTVAAHVPPETPAAAPSPEAPPVKAPRPAPKSKKTQD</sequence>
<feature type="region of interest" description="Disordered" evidence="1">
    <location>
        <begin position="106"/>
        <end position="136"/>
    </location>
</feature>
<accession>V4Q845</accession>
<dbReference type="Proteomes" id="UP000017837">
    <property type="component" value="Unassembled WGS sequence"/>
</dbReference>
<comment type="caution">
    <text evidence="2">The sequence shown here is derived from an EMBL/GenBank/DDBJ whole genome shotgun (WGS) entry which is preliminary data.</text>
</comment>
<dbReference type="RefSeq" id="WP_018081487.1">
    <property type="nucleotide sequence ID" value="NZ_AQWM01000005.1"/>
</dbReference>
<dbReference type="EMBL" id="AWGB01000005">
    <property type="protein sequence ID" value="ESQ94020.1"/>
    <property type="molecule type" value="Genomic_DNA"/>
</dbReference>
<organism evidence="2 3">
    <name type="scientific">Asticcacaulis benevestitus DSM 16100 = ATCC BAA-896</name>
    <dbReference type="NCBI Taxonomy" id="1121022"/>
    <lineage>
        <taxon>Bacteria</taxon>
        <taxon>Pseudomonadati</taxon>
        <taxon>Pseudomonadota</taxon>
        <taxon>Alphaproteobacteria</taxon>
        <taxon>Caulobacterales</taxon>
        <taxon>Caulobacteraceae</taxon>
        <taxon>Asticcacaulis</taxon>
    </lineage>
</organism>